<name>A0A815JUB8_9BILA</name>
<keyword evidence="2" id="KW-1133">Transmembrane helix</keyword>
<feature type="signal peptide" evidence="3">
    <location>
        <begin position="1"/>
        <end position="26"/>
    </location>
</feature>
<dbReference type="Proteomes" id="UP000663870">
    <property type="component" value="Unassembled WGS sequence"/>
</dbReference>
<evidence type="ECO:0000256" key="3">
    <source>
        <dbReference type="SAM" id="SignalP"/>
    </source>
</evidence>
<keyword evidence="2" id="KW-0812">Transmembrane</keyword>
<sequence length="231" mass="26477">MKSSAKNKIFLVTIFILISFVKHTYCAISQYKWMYFMPYGNTVHLEPLFNDTECIGPSSCYWLLPDKIERLYYPLTETKPLKYSMSSNGTLTIVNIQPSDNGIYHFFTMNNSDWIVSKALLNLHGAPFDSLWSEYWPNVVGGLVAMAAVFITFGLIMLADKYRYRPSSILSTHHISKRPGTVQPLHESGVFERTNPVFINDDNDESTMQKHAHSRRSSTNSNVANLRVEQF</sequence>
<feature type="region of interest" description="Disordered" evidence="1">
    <location>
        <begin position="201"/>
        <end position="220"/>
    </location>
</feature>
<dbReference type="EMBL" id="CAJNOL010001543">
    <property type="protein sequence ID" value="CAF1379192.1"/>
    <property type="molecule type" value="Genomic_DNA"/>
</dbReference>
<evidence type="ECO:0000256" key="1">
    <source>
        <dbReference type="SAM" id="MobiDB-lite"/>
    </source>
</evidence>
<keyword evidence="2" id="KW-0472">Membrane</keyword>
<evidence type="ECO:0000313" key="7">
    <source>
        <dbReference type="Proteomes" id="UP000663870"/>
    </source>
</evidence>
<dbReference type="Proteomes" id="UP000663854">
    <property type="component" value="Unassembled WGS sequence"/>
</dbReference>
<gene>
    <name evidence="5" type="ORF">JXQ802_LOCUS33577</name>
    <name evidence="6" type="ORF">JXQ802_LOCUS33690</name>
    <name evidence="4" type="ORF">PYM288_LOCUS21898</name>
</gene>
<organism evidence="6 7">
    <name type="scientific">Rotaria sordida</name>
    <dbReference type="NCBI Taxonomy" id="392033"/>
    <lineage>
        <taxon>Eukaryota</taxon>
        <taxon>Metazoa</taxon>
        <taxon>Spiralia</taxon>
        <taxon>Gnathifera</taxon>
        <taxon>Rotifera</taxon>
        <taxon>Eurotatoria</taxon>
        <taxon>Bdelloidea</taxon>
        <taxon>Philodinida</taxon>
        <taxon>Philodinidae</taxon>
        <taxon>Rotaria</taxon>
    </lineage>
</organism>
<proteinExistence type="predicted"/>
<evidence type="ECO:0000313" key="6">
    <source>
        <dbReference type="EMBL" id="CAF1381220.1"/>
    </source>
</evidence>
<evidence type="ECO:0000313" key="4">
    <source>
        <dbReference type="EMBL" id="CAF1144720.1"/>
    </source>
</evidence>
<keyword evidence="3" id="KW-0732">Signal</keyword>
<dbReference type="InterPro" id="IPR036179">
    <property type="entry name" value="Ig-like_dom_sf"/>
</dbReference>
<keyword evidence="7" id="KW-1185">Reference proteome</keyword>
<evidence type="ECO:0000313" key="5">
    <source>
        <dbReference type="EMBL" id="CAF1379192.1"/>
    </source>
</evidence>
<evidence type="ECO:0000256" key="2">
    <source>
        <dbReference type="SAM" id="Phobius"/>
    </source>
</evidence>
<protein>
    <submittedName>
        <fullName evidence="6">Uncharacterized protein</fullName>
    </submittedName>
</protein>
<dbReference type="EMBL" id="CAJNOH010000899">
    <property type="protein sequence ID" value="CAF1144720.1"/>
    <property type="molecule type" value="Genomic_DNA"/>
</dbReference>
<comment type="caution">
    <text evidence="6">The sequence shown here is derived from an EMBL/GenBank/DDBJ whole genome shotgun (WGS) entry which is preliminary data.</text>
</comment>
<accession>A0A815JUB8</accession>
<dbReference type="EMBL" id="CAJNOL010001554">
    <property type="protein sequence ID" value="CAF1381220.1"/>
    <property type="molecule type" value="Genomic_DNA"/>
</dbReference>
<feature type="transmembrane region" description="Helical" evidence="2">
    <location>
        <begin position="135"/>
        <end position="159"/>
    </location>
</feature>
<reference evidence="6" key="1">
    <citation type="submission" date="2021-02" db="EMBL/GenBank/DDBJ databases">
        <authorList>
            <person name="Nowell W R."/>
        </authorList>
    </citation>
    <scope>NUCLEOTIDE SEQUENCE</scope>
</reference>
<feature type="chain" id="PRO_5036227953" evidence="3">
    <location>
        <begin position="27"/>
        <end position="231"/>
    </location>
</feature>
<dbReference type="AlphaFoldDB" id="A0A815JUB8"/>
<dbReference type="SUPFAM" id="SSF48726">
    <property type="entry name" value="Immunoglobulin"/>
    <property type="match status" value="1"/>
</dbReference>